<dbReference type="Proteomes" id="UP000239471">
    <property type="component" value="Unassembled WGS sequence"/>
</dbReference>
<protein>
    <submittedName>
        <fullName evidence="1">Uncharacterized protein</fullName>
    </submittedName>
</protein>
<evidence type="ECO:0000313" key="2">
    <source>
        <dbReference type="Proteomes" id="UP000239471"/>
    </source>
</evidence>
<sequence length="126" mass="14291">MIKNICVIDDKDNLVSSTYFKRAKQLVKKGRARWLNEDKIKLVISNTYYEGGKLMSNENTDVVNLDSVQVFIEKLVNENSVAEKAIEEISKVSNEDLKAAKILQVVESHDRTKVKIVAAFANQFSK</sequence>
<gene>
    <name evidence="1" type="ORF">CLVI_31830</name>
</gene>
<keyword evidence="2" id="KW-1185">Reference proteome</keyword>
<dbReference type="RefSeq" id="WP_106061054.1">
    <property type="nucleotide sequence ID" value="NZ_PVXQ01000052.1"/>
</dbReference>
<accession>A0A2T0B7M7</accession>
<dbReference type="OrthoDB" id="1649840at2"/>
<dbReference type="EMBL" id="PVXQ01000052">
    <property type="protein sequence ID" value="PRR79855.1"/>
    <property type="molecule type" value="Genomic_DNA"/>
</dbReference>
<dbReference type="AlphaFoldDB" id="A0A2T0B7M7"/>
<evidence type="ECO:0000313" key="1">
    <source>
        <dbReference type="EMBL" id="PRR79855.1"/>
    </source>
</evidence>
<comment type="caution">
    <text evidence="1">The sequence shown here is derived from an EMBL/GenBank/DDBJ whole genome shotgun (WGS) entry which is preliminary data.</text>
</comment>
<name>A0A2T0B7M7_9CLOT</name>
<organism evidence="1 2">
    <name type="scientific">Clostridium vincentii</name>
    <dbReference type="NCBI Taxonomy" id="52704"/>
    <lineage>
        <taxon>Bacteria</taxon>
        <taxon>Bacillati</taxon>
        <taxon>Bacillota</taxon>
        <taxon>Clostridia</taxon>
        <taxon>Eubacteriales</taxon>
        <taxon>Clostridiaceae</taxon>
        <taxon>Clostridium</taxon>
    </lineage>
</organism>
<proteinExistence type="predicted"/>
<reference evidence="1 2" key="1">
    <citation type="submission" date="2018-03" db="EMBL/GenBank/DDBJ databases">
        <title>Genome sequence of Clostridium vincentii DSM 10228.</title>
        <authorList>
            <person name="Poehlein A."/>
            <person name="Daniel R."/>
        </authorList>
    </citation>
    <scope>NUCLEOTIDE SEQUENCE [LARGE SCALE GENOMIC DNA]</scope>
    <source>
        <strain evidence="1 2">DSM 10228</strain>
    </source>
</reference>